<comment type="caution">
    <text evidence="3">The sequence shown here is derived from an EMBL/GenBank/DDBJ whole genome shotgun (WGS) entry which is preliminary data.</text>
</comment>
<sequence>MYSVHITALLVAASSLVACETFFSVPVGLDKTAVKAAFVAHGIQGFDPNATPNPNGLYTADSKQRLLGPARPQSDPPAPAAMESMESMES</sequence>
<evidence type="ECO:0000256" key="2">
    <source>
        <dbReference type="SAM" id="SignalP"/>
    </source>
</evidence>
<gene>
    <name evidence="3" type="ORF">H4R26_005920</name>
</gene>
<name>A0A9W8B881_9FUNG</name>
<feature type="non-terminal residue" evidence="3">
    <location>
        <position position="90"/>
    </location>
</feature>
<keyword evidence="4" id="KW-1185">Reference proteome</keyword>
<protein>
    <submittedName>
        <fullName evidence="3">Uncharacterized protein</fullName>
    </submittedName>
</protein>
<keyword evidence="2" id="KW-0732">Signal</keyword>
<feature type="chain" id="PRO_5040984827" evidence="2">
    <location>
        <begin position="20"/>
        <end position="90"/>
    </location>
</feature>
<evidence type="ECO:0000256" key="1">
    <source>
        <dbReference type="SAM" id="MobiDB-lite"/>
    </source>
</evidence>
<accession>A0A9W8B881</accession>
<dbReference type="OrthoDB" id="5591416at2759"/>
<dbReference type="AlphaFoldDB" id="A0A9W8B881"/>
<reference evidence="3" key="1">
    <citation type="submission" date="2022-07" db="EMBL/GenBank/DDBJ databases">
        <title>Phylogenomic reconstructions and comparative analyses of Kickxellomycotina fungi.</title>
        <authorList>
            <person name="Reynolds N.K."/>
            <person name="Stajich J.E."/>
            <person name="Barry K."/>
            <person name="Grigoriev I.V."/>
            <person name="Crous P."/>
            <person name="Smith M.E."/>
        </authorList>
    </citation>
    <scope>NUCLEOTIDE SEQUENCE</scope>
    <source>
        <strain evidence="3">IMI 214461</strain>
    </source>
</reference>
<feature type="region of interest" description="Disordered" evidence="1">
    <location>
        <begin position="67"/>
        <end position="90"/>
    </location>
</feature>
<dbReference type="EMBL" id="JANBQF010001455">
    <property type="protein sequence ID" value="KAJ1997195.1"/>
    <property type="molecule type" value="Genomic_DNA"/>
</dbReference>
<evidence type="ECO:0000313" key="4">
    <source>
        <dbReference type="Proteomes" id="UP001150907"/>
    </source>
</evidence>
<organism evidence="3 4">
    <name type="scientific">Coemansia thaxteri</name>
    <dbReference type="NCBI Taxonomy" id="2663907"/>
    <lineage>
        <taxon>Eukaryota</taxon>
        <taxon>Fungi</taxon>
        <taxon>Fungi incertae sedis</taxon>
        <taxon>Zoopagomycota</taxon>
        <taxon>Kickxellomycotina</taxon>
        <taxon>Kickxellomycetes</taxon>
        <taxon>Kickxellales</taxon>
        <taxon>Kickxellaceae</taxon>
        <taxon>Coemansia</taxon>
    </lineage>
</organism>
<evidence type="ECO:0000313" key="3">
    <source>
        <dbReference type="EMBL" id="KAJ1997195.1"/>
    </source>
</evidence>
<feature type="signal peptide" evidence="2">
    <location>
        <begin position="1"/>
        <end position="19"/>
    </location>
</feature>
<proteinExistence type="predicted"/>
<dbReference type="Proteomes" id="UP001150907">
    <property type="component" value="Unassembled WGS sequence"/>
</dbReference>